<accession>A0ABV6MXS5</accession>
<organism evidence="4 5">
    <name type="scientific">Kutzneria chonburiensis</name>
    <dbReference type="NCBI Taxonomy" id="1483604"/>
    <lineage>
        <taxon>Bacteria</taxon>
        <taxon>Bacillati</taxon>
        <taxon>Actinomycetota</taxon>
        <taxon>Actinomycetes</taxon>
        <taxon>Pseudonocardiales</taxon>
        <taxon>Pseudonocardiaceae</taxon>
        <taxon>Kutzneria</taxon>
    </lineage>
</organism>
<dbReference type="PANTHER" id="PTHR13789:SF309">
    <property type="entry name" value="PUTATIVE (AFU_ORTHOLOGUE AFUA_6G14510)-RELATED"/>
    <property type="match status" value="1"/>
</dbReference>
<comment type="caution">
    <text evidence="4">The sequence shown here is derived from an EMBL/GenBank/DDBJ whole genome shotgun (WGS) entry which is preliminary data.</text>
</comment>
<gene>
    <name evidence="4" type="ORF">ACFFH7_25895</name>
</gene>
<dbReference type="InterPro" id="IPR050493">
    <property type="entry name" value="FAD-dep_Monooxygenase_BioMet"/>
</dbReference>
<dbReference type="PANTHER" id="PTHR13789">
    <property type="entry name" value="MONOOXYGENASE"/>
    <property type="match status" value="1"/>
</dbReference>
<evidence type="ECO:0000256" key="2">
    <source>
        <dbReference type="ARBA" id="ARBA00023033"/>
    </source>
</evidence>
<name>A0ABV6MXS5_9PSEU</name>
<dbReference type="PRINTS" id="PR00420">
    <property type="entry name" value="RNGMNOXGNASE"/>
</dbReference>
<keyword evidence="1" id="KW-0560">Oxidoreductase</keyword>
<keyword evidence="2" id="KW-0503">Monooxygenase</keyword>
<evidence type="ECO:0000259" key="3">
    <source>
        <dbReference type="Pfam" id="PF01494"/>
    </source>
</evidence>
<protein>
    <submittedName>
        <fullName evidence="4">FAD-dependent oxidoreductase</fullName>
    </submittedName>
</protein>
<dbReference type="Pfam" id="PF01494">
    <property type="entry name" value="FAD_binding_3"/>
    <property type="match status" value="1"/>
</dbReference>
<keyword evidence="5" id="KW-1185">Reference proteome</keyword>
<dbReference type="RefSeq" id="WP_273936309.1">
    <property type="nucleotide sequence ID" value="NZ_CP097263.1"/>
</dbReference>
<dbReference type="EMBL" id="JBHLUD010000008">
    <property type="protein sequence ID" value="MFC0544964.1"/>
    <property type="molecule type" value="Genomic_DNA"/>
</dbReference>
<evidence type="ECO:0000313" key="4">
    <source>
        <dbReference type="EMBL" id="MFC0544964.1"/>
    </source>
</evidence>
<proteinExistence type="predicted"/>
<reference evidence="4 5" key="1">
    <citation type="submission" date="2024-09" db="EMBL/GenBank/DDBJ databases">
        <authorList>
            <person name="Sun Q."/>
            <person name="Mori K."/>
        </authorList>
    </citation>
    <scope>NUCLEOTIDE SEQUENCE [LARGE SCALE GENOMIC DNA]</scope>
    <source>
        <strain evidence="4 5">TBRC 1432</strain>
    </source>
</reference>
<dbReference type="Proteomes" id="UP001589810">
    <property type="component" value="Unassembled WGS sequence"/>
</dbReference>
<dbReference type="Gene3D" id="3.50.50.60">
    <property type="entry name" value="FAD/NAD(P)-binding domain"/>
    <property type="match status" value="1"/>
</dbReference>
<dbReference type="InterPro" id="IPR036188">
    <property type="entry name" value="FAD/NAD-bd_sf"/>
</dbReference>
<sequence>MKALIIGGGITGPVAALALHRAGIDAEIFEAYEQAADGVGGWLMIAPNGINALGIVSAADAVRTIGRPNRRMVMTDGRGKRFGAFDELDPANPSQTVLRPELYRLLAERAAEAGIKLHHGKRLVDVTETENGVTARFSDGSTADGDILLGADGVHSTVRTLIDPDAPGPRYTGLLGFGGSVPGNDFGLAEDEFYFAQGKRGFLGYALTEDGDTGWFTNVPSAEPITGEEARGIGAAEWLRRMRELYGDDYPAREILGRATTDSMVVLGSMHIMPSAPIWHTNRIVLVGDAAHVPSNSTGQGASMAIESAVELARCLRDLPVPQAFETYEKLRRPRVEKVAAYGEKVNQDKVNGRAAKALMGLIAPIAMKLFLKPEKMFGWLHRYRIDWDAKVTG</sequence>
<feature type="domain" description="FAD-binding" evidence="3">
    <location>
        <begin position="2"/>
        <end position="340"/>
    </location>
</feature>
<dbReference type="InterPro" id="IPR002938">
    <property type="entry name" value="FAD-bd"/>
</dbReference>
<dbReference type="SUPFAM" id="SSF51905">
    <property type="entry name" value="FAD/NAD(P)-binding domain"/>
    <property type="match status" value="1"/>
</dbReference>
<evidence type="ECO:0000313" key="5">
    <source>
        <dbReference type="Proteomes" id="UP001589810"/>
    </source>
</evidence>
<evidence type="ECO:0000256" key="1">
    <source>
        <dbReference type="ARBA" id="ARBA00023002"/>
    </source>
</evidence>